<dbReference type="Proteomes" id="UP000015102">
    <property type="component" value="Unassembled WGS sequence"/>
</dbReference>
<keyword evidence="6" id="KW-0479">Metal-binding</keyword>
<evidence type="ECO:0000256" key="5">
    <source>
        <dbReference type="ARBA" id="ARBA00022691"/>
    </source>
</evidence>
<dbReference type="SMART" id="SM00317">
    <property type="entry name" value="SET"/>
    <property type="match status" value="1"/>
</dbReference>
<keyword evidence="3" id="KW-0489">Methyltransferase</keyword>
<evidence type="ECO:0000256" key="1">
    <source>
        <dbReference type="ARBA" id="ARBA00004286"/>
    </source>
</evidence>
<proteinExistence type="predicted"/>
<keyword evidence="2" id="KW-0158">Chromosome</keyword>
<evidence type="ECO:0000313" key="9">
    <source>
        <dbReference type="EnsemblMetazoa" id="MESCA005035-PA"/>
    </source>
</evidence>
<dbReference type="PROSITE" id="PS50280">
    <property type="entry name" value="SET"/>
    <property type="match status" value="1"/>
</dbReference>
<dbReference type="EnsemblMetazoa" id="MESCA005035-RA">
    <property type="protein sequence ID" value="MESCA005035-PA"/>
    <property type="gene ID" value="MESCA005035"/>
</dbReference>
<evidence type="ECO:0000256" key="3">
    <source>
        <dbReference type="ARBA" id="ARBA00022603"/>
    </source>
</evidence>
<protein>
    <recommendedName>
        <fullName evidence="8">SET domain-containing protein</fullName>
    </recommendedName>
</protein>
<dbReference type="Pfam" id="PF00856">
    <property type="entry name" value="SET"/>
    <property type="match status" value="1"/>
</dbReference>
<dbReference type="GO" id="GO:0008757">
    <property type="term" value="F:S-adenosylmethionine-dependent methyltransferase activity"/>
    <property type="evidence" value="ECO:0007669"/>
    <property type="project" value="UniProtKB-ARBA"/>
</dbReference>
<feature type="domain" description="SET" evidence="8">
    <location>
        <begin position="1"/>
        <end position="68"/>
    </location>
</feature>
<evidence type="ECO:0000259" key="8">
    <source>
        <dbReference type="PROSITE" id="PS50280"/>
    </source>
</evidence>
<evidence type="ECO:0000256" key="7">
    <source>
        <dbReference type="ARBA" id="ARBA00022833"/>
    </source>
</evidence>
<dbReference type="PANTHER" id="PTHR46223:SF3">
    <property type="entry name" value="HISTONE-LYSINE N-METHYLTRANSFERASE SET-23"/>
    <property type="match status" value="1"/>
</dbReference>
<dbReference type="HOGENOM" id="CLU_2433183_0_0_1"/>
<evidence type="ECO:0000256" key="6">
    <source>
        <dbReference type="ARBA" id="ARBA00022723"/>
    </source>
</evidence>
<name>T1GN91_MEGSC</name>
<dbReference type="Gene3D" id="2.170.270.10">
    <property type="entry name" value="SET domain"/>
    <property type="match status" value="1"/>
</dbReference>
<dbReference type="InterPro" id="IPR001214">
    <property type="entry name" value="SET_dom"/>
</dbReference>
<reference evidence="10" key="1">
    <citation type="submission" date="2013-02" db="EMBL/GenBank/DDBJ databases">
        <authorList>
            <person name="Hughes D."/>
        </authorList>
    </citation>
    <scope>NUCLEOTIDE SEQUENCE</scope>
    <source>
        <strain>Durham</strain>
        <strain evidence="10">NC isolate 2 -- Noor lab</strain>
    </source>
</reference>
<dbReference type="GO" id="GO:0005694">
    <property type="term" value="C:chromosome"/>
    <property type="evidence" value="ECO:0007669"/>
    <property type="project" value="UniProtKB-SubCell"/>
</dbReference>
<keyword evidence="10" id="KW-1185">Reference proteome</keyword>
<dbReference type="GO" id="GO:0008276">
    <property type="term" value="F:protein methyltransferase activity"/>
    <property type="evidence" value="ECO:0007669"/>
    <property type="project" value="UniProtKB-ARBA"/>
</dbReference>
<comment type="subcellular location">
    <subcellularLocation>
        <location evidence="1">Chromosome</location>
    </subcellularLocation>
</comment>
<reference evidence="9" key="2">
    <citation type="submission" date="2015-06" db="UniProtKB">
        <authorList>
            <consortium name="EnsemblMetazoa"/>
        </authorList>
    </citation>
    <scope>IDENTIFICATION</scope>
</reference>
<dbReference type="PANTHER" id="PTHR46223">
    <property type="entry name" value="HISTONE-LYSINE N-METHYLTRANSFERASE SUV39H"/>
    <property type="match status" value="1"/>
</dbReference>
<evidence type="ECO:0000256" key="2">
    <source>
        <dbReference type="ARBA" id="ARBA00022454"/>
    </source>
</evidence>
<evidence type="ECO:0000256" key="4">
    <source>
        <dbReference type="ARBA" id="ARBA00022679"/>
    </source>
</evidence>
<keyword evidence="4" id="KW-0808">Transferase</keyword>
<keyword evidence="5" id="KW-0949">S-adenosyl-L-methionine</keyword>
<dbReference type="InterPro" id="IPR046341">
    <property type="entry name" value="SET_dom_sf"/>
</dbReference>
<evidence type="ECO:0000313" key="10">
    <source>
        <dbReference type="Proteomes" id="UP000015102"/>
    </source>
</evidence>
<sequence length="91" mass="10149">KRNSGGDQSPYQTFIDPTKKGNIGRYLNHSCEPNCDSIVVRVNSLVPKIAFFTNKDVNPSEELTFSYGEVDLTVTNKSICMCGFESLSECY</sequence>
<dbReference type="STRING" id="36166.T1GN91"/>
<dbReference type="SUPFAM" id="SSF82199">
    <property type="entry name" value="SET domain"/>
    <property type="match status" value="1"/>
</dbReference>
<dbReference type="GO" id="GO:0032259">
    <property type="term" value="P:methylation"/>
    <property type="evidence" value="ECO:0007669"/>
    <property type="project" value="UniProtKB-KW"/>
</dbReference>
<dbReference type="GO" id="GO:0008170">
    <property type="term" value="F:N-methyltransferase activity"/>
    <property type="evidence" value="ECO:0007669"/>
    <property type="project" value="UniProtKB-ARBA"/>
</dbReference>
<dbReference type="AlphaFoldDB" id="T1GN91"/>
<organism evidence="9 10">
    <name type="scientific">Megaselia scalaris</name>
    <name type="common">Humpbacked fly</name>
    <name type="synonym">Phora scalaris</name>
    <dbReference type="NCBI Taxonomy" id="36166"/>
    <lineage>
        <taxon>Eukaryota</taxon>
        <taxon>Metazoa</taxon>
        <taxon>Ecdysozoa</taxon>
        <taxon>Arthropoda</taxon>
        <taxon>Hexapoda</taxon>
        <taxon>Insecta</taxon>
        <taxon>Pterygota</taxon>
        <taxon>Neoptera</taxon>
        <taxon>Endopterygota</taxon>
        <taxon>Diptera</taxon>
        <taxon>Brachycera</taxon>
        <taxon>Muscomorpha</taxon>
        <taxon>Platypezoidea</taxon>
        <taxon>Phoridae</taxon>
        <taxon>Megaseliini</taxon>
        <taxon>Megaselia</taxon>
    </lineage>
</organism>
<dbReference type="InterPro" id="IPR050973">
    <property type="entry name" value="H3K9_Histone-Lys_N-MTase"/>
</dbReference>
<dbReference type="EMBL" id="CAQQ02078302">
    <property type="status" value="NOT_ANNOTATED_CDS"/>
    <property type="molecule type" value="Genomic_DNA"/>
</dbReference>
<dbReference type="GO" id="GO:0046872">
    <property type="term" value="F:metal ion binding"/>
    <property type="evidence" value="ECO:0007669"/>
    <property type="project" value="UniProtKB-KW"/>
</dbReference>
<accession>T1GN91</accession>
<keyword evidence="7" id="KW-0862">Zinc</keyword>